<evidence type="ECO:0000313" key="2">
    <source>
        <dbReference type="Proteomes" id="UP000581688"/>
    </source>
</evidence>
<accession>A0A841PSW4</accession>
<dbReference type="AlphaFoldDB" id="A0A841PSW4"/>
<keyword evidence="2" id="KW-1185">Reference proteome</keyword>
<dbReference type="InterPro" id="IPR014199">
    <property type="entry name" value="Spore_YtxC"/>
</dbReference>
<protein>
    <submittedName>
        <fullName evidence="1">Putative sporulation protein YtxC</fullName>
    </submittedName>
</protein>
<name>A0A841PSW4_9BACI</name>
<evidence type="ECO:0000313" key="1">
    <source>
        <dbReference type="EMBL" id="MBB6452067.1"/>
    </source>
</evidence>
<proteinExistence type="predicted"/>
<gene>
    <name evidence="1" type="ORF">HNQ94_000488</name>
</gene>
<reference evidence="1 2" key="1">
    <citation type="submission" date="2020-08" db="EMBL/GenBank/DDBJ databases">
        <title>Genomic Encyclopedia of Type Strains, Phase IV (KMG-IV): sequencing the most valuable type-strain genomes for metagenomic binning, comparative biology and taxonomic classification.</title>
        <authorList>
            <person name="Goeker M."/>
        </authorList>
    </citation>
    <scope>NUCLEOTIDE SEQUENCE [LARGE SCALE GENOMIC DNA]</scope>
    <source>
        <strain evidence="1 2">DSM 19612</strain>
    </source>
</reference>
<dbReference type="Proteomes" id="UP000581688">
    <property type="component" value="Unassembled WGS sequence"/>
</dbReference>
<sequence length="282" mass="34147">MIRQVFVFHQKDQAEAFYHKIFHREKVKRIRIQLEEGNTYFIRVEIQQEHLQFYWKRVVLGLIHVFILFQLPELAKSILKKDYYFSNKHEIAHIIPILQSIMQNPKKYGSQSEIKSAFQFYYLFVNEVKLNKQITFIELVEKCEKEYKDYLIDVTGYAIDEWKREEEYQEFIHDLRTYLKEKRPRIPTLLITYDGDFQFFKPDGRRYTIQELKTLQYEETLHFIELLSSDFPLSSLITIAPKEIFIYTNNPSDPKMILLQNVYQENATIRSLRKFPFIGKKA</sequence>
<dbReference type="RefSeq" id="WP_174494384.1">
    <property type="nucleotide sequence ID" value="NZ_CADDWK010000001.1"/>
</dbReference>
<comment type="caution">
    <text evidence="1">The sequence shown here is derived from an EMBL/GenBank/DDBJ whole genome shotgun (WGS) entry which is preliminary data.</text>
</comment>
<organism evidence="1 2">
    <name type="scientific">Salirhabdus euzebyi</name>
    <dbReference type="NCBI Taxonomy" id="394506"/>
    <lineage>
        <taxon>Bacteria</taxon>
        <taxon>Bacillati</taxon>
        <taxon>Bacillota</taxon>
        <taxon>Bacilli</taxon>
        <taxon>Bacillales</taxon>
        <taxon>Bacillaceae</taxon>
        <taxon>Salirhabdus</taxon>
    </lineage>
</organism>
<dbReference type="Pfam" id="PF08812">
    <property type="entry name" value="YtxC"/>
    <property type="match status" value="1"/>
</dbReference>
<dbReference type="EMBL" id="JACHGH010000001">
    <property type="protein sequence ID" value="MBB6452067.1"/>
    <property type="molecule type" value="Genomic_DNA"/>
</dbReference>